<feature type="region of interest" description="Disordered" evidence="2">
    <location>
        <begin position="146"/>
        <end position="203"/>
    </location>
</feature>
<keyword evidence="5" id="KW-1185">Reference proteome</keyword>
<keyword evidence="1" id="KW-0862">Zinc</keyword>
<dbReference type="PROSITE" id="PS50157">
    <property type="entry name" value="ZINC_FINGER_C2H2_2"/>
    <property type="match status" value="1"/>
</dbReference>
<dbReference type="PROSITE" id="PS00028">
    <property type="entry name" value="ZINC_FINGER_C2H2_1"/>
    <property type="match status" value="1"/>
</dbReference>
<dbReference type="EMBL" id="JAHWGI010000147">
    <property type="protein sequence ID" value="KAK3910169.1"/>
    <property type="molecule type" value="Genomic_DNA"/>
</dbReference>
<keyword evidence="1" id="KW-0479">Metal-binding</keyword>
<dbReference type="GO" id="GO:0008270">
    <property type="term" value="F:zinc ion binding"/>
    <property type="evidence" value="ECO:0007669"/>
    <property type="project" value="UniProtKB-KW"/>
</dbReference>
<gene>
    <name evidence="4" type="ORF">KUF71_000747</name>
</gene>
<dbReference type="PANTHER" id="PTHR31912:SF36">
    <property type="entry name" value="C2H2-TYPE DOMAIN-CONTAINING PROTEIN"/>
    <property type="match status" value="1"/>
</dbReference>
<dbReference type="Proteomes" id="UP001219518">
    <property type="component" value="Unassembled WGS sequence"/>
</dbReference>
<dbReference type="InterPro" id="IPR013087">
    <property type="entry name" value="Znf_C2H2_type"/>
</dbReference>
<evidence type="ECO:0000313" key="5">
    <source>
        <dbReference type="Proteomes" id="UP001219518"/>
    </source>
</evidence>
<organism evidence="4 5">
    <name type="scientific">Frankliniella fusca</name>
    <dbReference type="NCBI Taxonomy" id="407009"/>
    <lineage>
        <taxon>Eukaryota</taxon>
        <taxon>Metazoa</taxon>
        <taxon>Ecdysozoa</taxon>
        <taxon>Arthropoda</taxon>
        <taxon>Hexapoda</taxon>
        <taxon>Insecta</taxon>
        <taxon>Pterygota</taxon>
        <taxon>Neoptera</taxon>
        <taxon>Paraneoptera</taxon>
        <taxon>Thysanoptera</taxon>
        <taxon>Terebrantia</taxon>
        <taxon>Thripoidea</taxon>
        <taxon>Thripidae</taxon>
        <taxon>Frankliniella</taxon>
    </lineage>
</organism>
<keyword evidence="1" id="KW-0863">Zinc-finger</keyword>
<name>A0AAE1GWA0_9NEOP</name>
<evidence type="ECO:0000256" key="2">
    <source>
        <dbReference type="SAM" id="MobiDB-lite"/>
    </source>
</evidence>
<evidence type="ECO:0000313" key="4">
    <source>
        <dbReference type="EMBL" id="KAK3910169.1"/>
    </source>
</evidence>
<evidence type="ECO:0000256" key="1">
    <source>
        <dbReference type="PROSITE-ProRule" id="PRU00042"/>
    </source>
</evidence>
<dbReference type="Gene3D" id="3.30.160.60">
    <property type="entry name" value="Classic Zinc Finger"/>
    <property type="match status" value="1"/>
</dbReference>
<feature type="region of interest" description="Disordered" evidence="2">
    <location>
        <begin position="716"/>
        <end position="760"/>
    </location>
</feature>
<reference evidence="4" key="1">
    <citation type="submission" date="2021-07" db="EMBL/GenBank/DDBJ databases">
        <authorList>
            <person name="Catto M.A."/>
            <person name="Jacobson A."/>
            <person name="Kennedy G."/>
            <person name="Labadie P."/>
            <person name="Hunt B.G."/>
            <person name="Srinivasan R."/>
        </authorList>
    </citation>
    <scope>NUCLEOTIDE SEQUENCE</scope>
    <source>
        <strain evidence="4">PL_HMW_Pooled</strain>
        <tissue evidence="4">Head</tissue>
    </source>
</reference>
<accession>A0AAE1GWA0</accession>
<sequence>MQFWINVPRQISSHGSDAMDRPVRPESRPPLQTNQVAALQEEKDTAHLNIFPSSDPCFHRCGDLPVAVFVSASIIMEEGRRAQDNTHPYRCVPCNITFQGVRPFLNHHRNVRIPHTPPIQCSECLLNYEHLTSLVRHIKDVHYAEPAQGPGQEEPPEDPPEENADLEEMDGGEENQAEGEAEADSNSDYSADDGENNHPIDLSKSAGRMVLNLRQTGTITTSMIQRCQEECFHMMQEVAASIRQEVKKFFIQENINTPASRAFIKGIAVEDPFQRIKTLKQQLNYFSKELGLVKPVTKFLDYRIDYRLNSQSGQYEPVRTIMSFEYIPVIESLTLAMRNARVRTLIETEQLESPDGVLRSYLDGRRCKDNPLISRHPRIIRLQLYWDDVEVCNPLGSKTSIHKIAAFYFSIQNLPAVESSQLSSIYLLALAYSEDLKGPGRFEKILAPFLSDLRKLESEQGVVILLLNEDAYCLRATLTTLCADTLAAHEILGFLSPSARCFCRRCMVTRAQFRANMNVVAERRTKETFEAHAAQARIPGNSTLTGVKKGCPLHLSTAFDATKDAVFDIFHDLLEGVAHWVVSLALRSFILKDKYFTLSDFNGRISAFNYGVPDIKNKPSANFTDESLKGSKLKQTGSQMWCLIRVFGFLVANVPEDDKNLRLVNLLQSILLIVFAESIRPDDIDRLERLIEEHHRLFQELHVNNTVNVFNEDEFENEEQDVDNPDGQEQENDGQNREINDAAGDSDDSDENNLRADGQRPQRVVYKEVKVHARNKLHHMTHLPDEIRDHGNLVRYWCARYEARHQIFSRYGSVCCNFINIVKSMAQMHQLSTLSGLLKTNFRAEDIELQDPVKMPLMSSDHRDILTASGIDQASVVETVQAAGIAGETFRSGLFVILDASAPTFALIQHLYVFNNIVYLIVLPWRTVSFKRRYCAYEVKCEAGMQPIAVRHDALPQHGALGPWNPWNMRTVHVAPRTIIF</sequence>
<dbReference type="PANTHER" id="PTHR31912">
    <property type="entry name" value="IP13529P"/>
    <property type="match status" value="1"/>
</dbReference>
<evidence type="ECO:0000259" key="3">
    <source>
        <dbReference type="PROSITE" id="PS50157"/>
    </source>
</evidence>
<reference evidence="4" key="2">
    <citation type="journal article" date="2023" name="BMC Genomics">
        <title>Pest status, molecular evolution, and epigenetic factors derived from the genome assembly of Frankliniella fusca, a thysanopteran phytovirus vector.</title>
        <authorList>
            <person name="Catto M.A."/>
            <person name="Labadie P.E."/>
            <person name="Jacobson A.L."/>
            <person name="Kennedy G.G."/>
            <person name="Srinivasan R."/>
            <person name="Hunt B.G."/>
        </authorList>
    </citation>
    <scope>NUCLEOTIDE SEQUENCE</scope>
    <source>
        <strain evidence="4">PL_HMW_Pooled</strain>
    </source>
</reference>
<protein>
    <submittedName>
        <fullName evidence="4">Zinc finger protein 605</fullName>
    </submittedName>
</protein>
<dbReference type="AlphaFoldDB" id="A0AAE1GWA0"/>
<feature type="compositionally biased region" description="Acidic residues" evidence="2">
    <location>
        <begin position="716"/>
        <end position="732"/>
    </location>
</feature>
<proteinExistence type="predicted"/>
<feature type="compositionally biased region" description="Acidic residues" evidence="2">
    <location>
        <begin position="154"/>
        <end position="194"/>
    </location>
</feature>
<comment type="caution">
    <text evidence="4">The sequence shown here is derived from an EMBL/GenBank/DDBJ whole genome shotgun (WGS) entry which is preliminary data.</text>
</comment>
<feature type="domain" description="C2H2-type" evidence="3">
    <location>
        <begin position="119"/>
        <end position="147"/>
    </location>
</feature>